<accession>A0A0W1R5S3</accession>
<dbReference type="Proteomes" id="UP000054387">
    <property type="component" value="Unassembled WGS sequence"/>
</dbReference>
<dbReference type="PROSITE" id="PS51318">
    <property type="entry name" value="TAT"/>
    <property type="match status" value="1"/>
</dbReference>
<protein>
    <submittedName>
        <fullName evidence="1">Uncharacterized protein</fullName>
    </submittedName>
</protein>
<sequence length="400" mass="44221">MKDEFSRRRLLAAGGLSILGGVGYAAHRRQFVLDDVAAAAPPVGNVVTASDAHWNAAVTDFREAVSEFRRTREQTNILPSLDDSLVATGEFDGTVEHARTRLNRWEGVEELRAMTIRASLKAAYLDAATGRLSPAEARSRYDSFDSPSADVVRYDHGPFEACLVQAATAEFRLADARRRYGLAESSVDEVGSEETAYAMSHLAATRLFTNDADRLVVALPKRPNHRERLVTAYEALAPTTERNLERLRIEGMELSFLLGTMWAGTARENAERDYNGGQVASAVLHLLRARLVTPAIDELNAAASEINVPFSPRIETESHRATAEFETALSNADSPVSRLLLEPARGVLANAIQHAEQSSEYLYRERVRRHIYFEFRFARALATNVSPVMQTFRDATDGPS</sequence>
<keyword evidence="2" id="KW-1185">Reference proteome</keyword>
<name>A0A0W1R5S3_9EURY</name>
<gene>
    <name evidence="1" type="ORF">AUR64_13105</name>
</gene>
<comment type="caution">
    <text evidence="1">The sequence shown here is derived from an EMBL/GenBank/DDBJ whole genome shotgun (WGS) entry which is preliminary data.</text>
</comment>
<organism evidence="1 2">
    <name type="scientific">Haloprofundus marisrubri</name>
    <dbReference type="NCBI Taxonomy" id="1514971"/>
    <lineage>
        <taxon>Archaea</taxon>
        <taxon>Methanobacteriati</taxon>
        <taxon>Methanobacteriota</taxon>
        <taxon>Stenosarchaea group</taxon>
        <taxon>Halobacteria</taxon>
        <taxon>Halobacteriales</taxon>
        <taxon>Haloferacaceae</taxon>
        <taxon>Haloprofundus</taxon>
    </lineage>
</organism>
<proteinExistence type="predicted"/>
<evidence type="ECO:0000313" key="2">
    <source>
        <dbReference type="Proteomes" id="UP000054387"/>
    </source>
</evidence>
<reference evidence="1 2" key="1">
    <citation type="submission" date="2015-12" db="EMBL/GenBank/DDBJ databases">
        <title>Haloprofundus marisrubri gen. nov., sp. nov., an extremely halophilic archaeon isolated from the Discovery deep brine-seawater interface in the Red Sea.</title>
        <authorList>
            <person name="Zhang G."/>
            <person name="Stingl U."/>
            <person name="Rashid M."/>
        </authorList>
    </citation>
    <scope>NUCLEOTIDE SEQUENCE [LARGE SCALE GENOMIC DNA]</scope>
    <source>
        <strain evidence="1 2">SB9</strain>
    </source>
</reference>
<dbReference type="EMBL" id="LOPU01000029">
    <property type="protein sequence ID" value="KTG08760.1"/>
    <property type="molecule type" value="Genomic_DNA"/>
</dbReference>
<dbReference type="RefSeq" id="WP_058581912.1">
    <property type="nucleotide sequence ID" value="NZ_LOPU01000029.1"/>
</dbReference>
<dbReference type="InterPro" id="IPR006311">
    <property type="entry name" value="TAT_signal"/>
</dbReference>
<evidence type="ECO:0000313" key="1">
    <source>
        <dbReference type="EMBL" id="KTG08760.1"/>
    </source>
</evidence>
<dbReference type="AlphaFoldDB" id="A0A0W1R5S3"/>